<dbReference type="PANTHER" id="PTHR43757:SF2">
    <property type="entry name" value="AMINOMETHYLTRANSFERASE, MITOCHONDRIAL"/>
    <property type="match status" value="1"/>
</dbReference>
<dbReference type="RefSeq" id="WP_165327175.1">
    <property type="nucleotide sequence ID" value="NZ_CP049109.1"/>
</dbReference>
<name>A0A6G6Y5P8_9SPHN</name>
<dbReference type="InterPro" id="IPR042204">
    <property type="entry name" value="2Fe-2S-bd_N"/>
</dbReference>
<dbReference type="Pfam" id="PF01571">
    <property type="entry name" value="GCV_T"/>
    <property type="match status" value="1"/>
</dbReference>
<dbReference type="Pfam" id="PF08669">
    <property type="entry name" value="GCV_T_C"/>
    <property type="match status" value="1"/>
</dbReference>
<sequence>MSGYRIAGHPRNSARPVRFRFNGRALTGREGDTLAAALIANGVTLVGRSFKYHRPRGIIGSGFAETNALVQIGSGDRSTPNIPATQIPLEEGLEARSINCWPSVDFDFGAINDRFSRFLSAGFYYKSFVWPSWALFEPFIRRAAGLGKAPAVADPDRYDSRRAACDVLVVGGGVSGLAAARAAAETGASVLLLEAAAEPGGVGDRDAPAPDGNSLGTWIADQRAALAALNARILPRTTALGFYDHNFLTALEDSDGMPVRQRVWKIRAGRVVLACGAFERPLVFPGNDLPGVMLADSVRSYATDHGVAAGRSIAFAVRDARGAVAALATARAGAPVTAIVDLHGAASAHAESAASLGIEWVADQQLLGTVGGKRLRGVRLRSRTGGHERTIACDCLAMSGGWTPVVQLFTQSGGGLKHDPAIDTFVPARSQQAERSCGSARGLADPLECIADGEAAGRWAATGEGIQPPLSADPPLAPIDLPIGKGKAFVDFQTDVTTDDLRLAVQENYRSVEHVKRYTVWGMGVDQGRLSALNGVATLARLQGTAPGAVGTTKFRPPFAPVALGAMAAGHGLGPRFAPFKQLPAHDWHIARGAVFEDHGWLRPSHYPIGAEDRDAAARREALAVRNGVGLTDGSSFGKFELTGPQAGAFLDRLSIGSPSTMRVGKARFNLMTDELGVLFDDGVVARMDEDSWLLTASSAHAEAMLRWLTRWHQCQWPLDLTIRDVTAHWAVITLAGPRARDVLMRADCNIDFSREAFPHMAIRCGTMAGQPVRVQRVSFTGELSYEIAIAADYAASLADWLMQCGEAEGIIAFGLEALDLLRLEKGFFYIGQDTDSETRPSDIGFGKAIARKKGDFIGRRTLEHEAVRDGARGQLVGLVALDPQQTLPAGAHVIGGEAHPSQGIVTSSGFSPTLGHPIALSLLHNGKARVGEQVTIWSEGREWAARVTPPCAYDPQGERMHG</sequence>
<evidence type="ECO:0000313" key="7">
    <source>
        <dbReference type="Proteomes" id="UP000501568"/>
    </source>
</evidence>
<comment type="similarity">
    <text evidence="1">Belongs to the GcvT family.</text>
</comment>
<dbReference type="InterPro" id="IPR006222">
    <property type="entry name" value="GCVT_N"/>
</dbReference>
<dbReference type="InterPro" id="IPR041854">
    <property type="entry name" value="BFD-like_2Fe2S-bd_dom_sf"/>
</dbReference>
<feature type="domain" description="Aminomethyltransferase C-terminal" evidence="4">
    <location>
        <begin position="875"/>
        <end position="955"/>
    </location>
</feature>
<dbReference type="InterPro" id="IPR027266">
    <property type="entry name" value="TrmE/GcvT-like"/>
</dbReference>
<keyword evidence="2" id="KW-0560">Oxidoreductase</keyword>
<evidence type="ECO:0000259" key="4">
    <source>
        <dbReference type="Pfam" id="PF08669"/>
    </source>
</evidence>
<dbReference type="Gene3D" id="3.50.50.60">
    <property type="entry name" value="FAD/NAD(P)-binding domain"/>
    <property type="match status" value="2"/>
</dbReference>
<reference evidence="6 7" key="1">
    <citation type="submission" date="2020-02" db="EMBL/GenBank/DDBJ databases">
        <authorList>
            <person name="Zheng R.K."/>
            <person name="Sun C.M."/>
        </authorList>
    </citation>
    <scope>NUCLEOTIDE SEQUENCE [LARGE SCALE GENOMIC DNA]</scope>
    <source>
        <strain evidence="7">zrk23</strain>
    </source>
</reference>
<protein>
    <submittedName>
        <fullName evidence="6">FAD-dependent oxidoreductase</fullName>
    </submittedName>
</protein>
<gene>
    <name evidence="6" type="ORF">G5C33_10520</name>
</gene>
<evidence type="ECO:0000259" key="5">
    <source>
        <dbReference type="Pfam" id="PF17806"/>
    </source>
</evidence>
<evidence type="ECO:0000256" key="2">
    <source>
        <dbReference type="ARBA" id="ARBA00023002"/>
    </source>
</evidence>
<feature type="domain" description="SoxA A3" evidence="5">
    <location>
        <begin position="485"/>
        <end position="571"/>
    </location>
</feature>
<dbReference type="AlphaFoldDB" id="A0A6G6Y5P8"/>
<evidence type="ECO:0000256" key="1">
    <source>
        <dbReference type="ARBA" id="ARBA00008609"/>
    </source>
</evidence>
<dbReference type="SUPFAM" id="SSF51905">
    <property type="entry name" value="FAD/NAD(P)-binding domain"/>
    <property type="match status" value="1"/>
</dbReference>
<dbReference type="Pfam" id="PF13510">
    <property type="entry name" value="Fer2_4"/>
    <property type="match status" value="1"/>
</dbReference>
<dbReference type="SUPFAM" id="SSF103025">
    <property type="entry name" value="Folate-binding domain"/>
    <property type="match status" value="1"/>
</dbReference>
<dbReference type="InterPro" id="IPR013977">
    <property type="entry name" value="GcvT_C"/>
</dbReference>
<dbReference type="SUPFAM" id="SSF101790">
    <property type="entry name" value="Aminomethyltransferase beta-barrel domain"/>
    <property type="match status" value="1"/>
</dbReference>
<dbReference type="Pfam" id="PF12831">
    <property type="entry name" value="FAD_oxidored"/>
    <property type="match status" value="1"/>
</dbReference>
<dbReference type="Gene3D" id="1.10.10.1100">
    <property type="entry name" value="BFD-like [2Fe-2S]-binding domain"/>
    <property type="match status" value="1"/>
</dbReference>
<keyword evidence="7" id="KW-1185">Reference proteome</keyword>
<dbReference type="Gene3D" id="3.10.20.440">
    <property type="entry name" value="2Fe-2S iron-sulphur cluster binding domain, sarcosine oxidase, alpha subunit, N-terminal domain"/>
    <property type="match status" value="1"/>
</dbReference>
<dbReference type="Proteomes" id="UP000501568">
    <property type="component" value="Chromosome"/>
</dbReference>
<dbReference type="GO" id="GO:0016491">
    <property type="term" value="F:oxidoreductase activity"/>
    <property type="evidence" value="ECO:0007669"/>
    <property type="project" value="UniProtKB-KW"/>
</dbReference>
<dbReference type="EMBL" id="CP049109">
    <property type="protein sequence ID" value="QIG80171.1"/>
    <property type="molecule type" value="Genomic_DNA"/>
</dbReference>
<dbReference type="InterPro" id="IPR029043">
    <property type="entry name" value="GcvT/YgfZ_C"/>
</dbReference>
<evidence type="ECO:0000313" key="6">
    <source>
        <dbReference type="EMBL" id="QIG80171.1"/>
    </source>
</evidence>
<dbReference type="InterPro" id="IPR028896">
    <property type="entry name" value="GcvT/YgfZ/DmdA"/>
</dbReference>
<dbReference type="PANTHER" id="PTHR43757">
    <property type="entry name" value="AMINOMETHYLTRANSFERASE"/>
    <property type="match status" value="1"/>
</dbReference>
<dbReference type="InterPro" id="IPR041117">
    <property type="entry name" value="SoxA_A3"/>
</dbReference>
<dbReference type="Gene3D" id="3.30.1360.120">
    <property type="entry name" value="Probable tRNA modification gtpase trme, domain 1"/>
    <property type="match status" value="1"/>
</dbReference>
<evidence type="ECO:0000259" key="3">
    <source>
        <dbReference type="Pfam" id="PF01571"/>
    </source>
</evidence>
<accession>A0A6G6Y5P8</accession>
<organism evidence="6 7">
    <name type="scientific">Stakelama tenebrarum</name>
    <dbReference type="NCBI Taxonomy" id="2711215"/>
    <lineage>
        <taxon>Bacteria</taxon>
        <taxon>Pseudomonadati</taxon>
        <taxon>Pseudomonadota</taxon>
        <taxon>Alphaproteobacteria</taxon>
        <taxon>Sphingomonadales</taxon>
        <taxon>Sphingomonadaceae</taxon>
        <taxon>Stakelama</taxon>
    </lineage>
</organism>
<dbReference type="Pfam" id="PF17806">
    <property type="entry name" value="SO_alpha_A3"/>
    <property type="match status" value="1"/>
</dbReference>
<feature type="domain" description="GCVT N-terminal" evidence="3">
    <location>
        <begin position="586"/>
        <end position="854"/>
    </location>
</feature>
<dbReference type="InterPro" id="IPR036188">
    <property type="entry name" value="FAD/NAD-bd_sf"/>
</dbReference>
<proteinExistence type="inferred from homology"/>
<dbReference type="KEGG" id="spzr:G5C33_10520"/>